<keyword evidence="3" id="KW-1185">Reference proteome</keyword>
<feature type="region of interest" description="Disordered" evidence="1">
    <location>
        <begin position="44"/>
        <end position="88"/>
    </location>
</feature>
<protein>
    <submittedName>
        <fullName evidence="2">Uncharacterized protein</fullName>
    </submittedName>
</protein>
<sequence>MSGHIAVGCEQSDGQGFRGSSGCYFCHEQSHGISSCPQIAGLREMASQAKTGQQRQEEGTKRVDPSSGPESDSRTGRLEIGCTGVSESDLGERTDRVCEYVSMS</sequence>
<feature type="compositionally biased region" description="Basic and acidic residues" evidence="1">
    <location>
        <begin position="55"/>
        <end position="64"/>
    </location>
</feature>
<dbReference type="AlphaFoldDB" id="A0A225X3W8"/>
<gene>
    <name evidence="2" type="ORF">PHMEG_000514</name>
</gene>
<evidence type="ECO:0000256" key="1">
    <source>
        <dbReference type="SAM" id="MobiDB-lite"/>
    </source>
</evidence>
<accession>A0A225X3W8</accession>
<dbReference type="Proteomes" id="UP000198211">
    <property type="component" value="Unassembled WGS sequence"/>
</dbReference>
<evidence type="ECO:0000313" key="2">
    <source>
        <dbReference type="EMBL" id="OWZ24443.1"/>
    </source>
</evidence>
<dbReference type="EMBL" id="NBNE01000013">
    <property type="protein sequence ID" value="OWZ24443.1"/>
    <property type="molecule type" value="Genomic_DNA"/>
</dbReference>
<organism evidence="2 3">
    <name type="scientific">Phytophthora megakarya</name>
    <dbReference type="NCBI Taxonomy" id="4795"/>
    <lineage>
        <taxon>Eukaryota</taxon>
        <taxon>Sar</taxon>
        <taxon>Stramenopiles</taxon>
        <taxon>Oomycota</taxon>
        <taxon>Peronosporomycetes</taxon>
        <taxon>Peronosporales</taxon>
        <taxon>Peronosporaceae</taxon>
        <taxon>Phytophthora</taxon>
    </lineage>
</organism>
<reference evidence="3" key="1">
    <citation type="submission" date="2017-03" db="EMBL/GenBank/DDBJ databases">
        <title>Phytopthora megakarya and P. palmivora, two closely related causual agents of cacao black pod achieved similar genome size and gene model numbers by different mechanisms.</title>
        <authorList>
            <person name="Ali S."/>
            <person name="Shao J."/>
            <person name="Larry D.J."/>
            <person name="Kronmiller B."/>
            <person name="Shen D."/>
            <person name="Strem M.D."/>
            <person name="Melnick R.L."/>
            <person name="Guiltinan M.J."/>
            <person name="Tyler B.M."/>
            <person name="Meinhardt L.W."/>
            <person name="Bailey B.A."/>
        </authorList>
    </citation>
    <scope>NUCLEOTIDE SEQUENCE [LARGE SCALE GENOMIC DNA]</scope>
    <source>
        <strain evidence="3">zdho120</strain>
    </source>
</reference>
<comment type="caution">
    <text evidence="2">The sequence shown here is derived from an EMBL/GenBank/DDBJ whole genome shotgun (WGS) entry which is preliminary data.</text>
</comment>
<proteinExistence type="predicted"/>
<evidence type="ECO:0000313" key="3">
    <source>
        <dbReference type="Proteomes" id="UP000198211"/>
    </source>
</evidence>
<name>A0A225X3W8_9STRA</name>